<dbReference type="Gene3D" id="2.40.170.20">
    <property type="entry name" value="TonB-dependent receptor, beta-barrel domain"/>
    <property type="match status" value="1"/>
</dbReference>
<dbReference type="EMBL" id="FMYP01000023">
    <property type="protein sequence ID" value="SDC26159.1"/>
    <property type="molecule type" value="Genomic_DNA"/>
</dbReference>
<keyword evidence="6" id="KW-1185">Reference proteome</keyword>
<keyword evidence="2" id="KW-0472">Membrane</keyword>
<evidence type="ECO:0000256" key="4">
    <source>
        <dbReference type="SAM" id="SignalP"/>
    </source>
</evidence>
<gene>
    <name evidence="5" type="ORF">SAMN05216323_102317</name>
</gene>
<protein>
    <recommendedName>
        <fullName evidence="7">TonB dependent receptor</fullName>
    </recommendedName>
</protein>
<feature type="signal peptide" evidence="4">
    <location>
        <begin position="1"/>
        <end position="19"/>
    </location>
</feature>
<dbReference type="Proteomes" id="UP000199452">
    <property type="component" value="Unassembled WGS sequence"/>
</dbReference>
<comment type="subcellular location">
    <subcellularLocation>
        <location evidence="1">Cell outer membrane</location>
    </subcellularLocation>
</comment>
<sequence length="551" mass="60971">MKRIYIASILSIMSFASFAQGNIDKEVQVVRAYDPVLSDAFKINLLPSIADTVKLMPNLSYAIFSKVTNTQFKVSPMPAAKLIGEPVSAITPFFVKLGLGSTMSPLLEAYYGSVRKSDLNYGAYVRHFSSAGRIKLDNGSKRKVMQSESALGLNGKKILGNSAFEASMDYNRNRATFYGVDPTFVGSIENDSLKQVTNRFGVELGLHSLYTDSTHLNYTGRVGYTYFGDKFSMSENNLDISFSGNQFFQTERVGGEIQIMHISKSSELSKEPNTVFRLAPWIGLFGPDWRAKAGANFVSNSWGGQSDVYIYPLGEISYDVIGHYFIPYINIGGHLEVNSYEKILKENPYATPGLNVRNTNHKFSFEGGLKGKFSSSVSFNVAGSFSLSDSLYFFVNNFATNPSTFGVVYDNAQVTHFCGELVVGVSHTFSLIGRGEVTRYSLDKISKPWQKPSWEITVSSLFNLKDKIYIKASLVGVGERFAYAGDGGVPGDVTSVKLDPILDLSLGLEYRITKDFTVYTDFNNIAGGSYYQWYRYSTYGFNALAGITLSF</sequence>
<evidence type="ECO:0000256" key="1">
    <source>
        <dbReference type="ARBA" id="ARBA00004442"/>
    </source>
</evidence>
<name>A0A1G6K543_9BACT</name>
<proteinExistence type="predicted"/>
<evidence type="ECO:0000313" key="6">
    <source>
        <dbReference type="Proteomes" id="UP000199452"/>
    </source>
</evidence>
<dbReference type="STRING" id="1640674.SAMN05216323_102317"/>
<dbReference type="InterPro" id="IPR036942">
    <property type="entry name" value="Beta-barrel_TonB_sf"/>
</dbReference>
<evidence type="ECO:0000256" key="3">
    <source>
        <dbReference type="ARBA" id="ARBA00023237"/>
    </source>
</evidence>
<dbReference type="RefSeq" id="WP_092437614.1">
    <property type="nucleotide sequence ID" value="NZ_FMYP01000023.1"/>
</dbReference>
<accession>A0A1G6K543</accession>
<feature type="chain" id="PRO_5011672101" description="TonB dependent receptor" evidence="4">
    <location>
        <begin position="20"/>
        <end position="551"/>
    </location>
</feature>
<keyword evidence="4" id="KW-0732">Signal</keyword>
<evidence type="ECO:0000256" key="2">
    <source>
        <dbReference type="ARBA" id="ARBA00023136"/>
    </source>
</evidence>
<dbReference type="AlphaFoldDB" id="A0A1G6K543"/>
<reference evidence="5 6" key="1">
    <citation type="submission" date="2016-09" db="EMBL/GenBank/DDBJ databases">
        <authorList>
            <person name="Capua I."/>
            <person name="De Benedictis P."/>
            <person name="Joannis T."/>
            <person name="Lombin L.H."/>
            <person name="Cattoli G."/>
        </authorList>
    </citation>
    <scope>NUCLEOTIDE SEQUENCE [LARGE SCALE GENOMIC DNA]</scope>
    <source>
        <strain evidence="5 6">A7P-90m</strain>
    </source>
</reference>
<keyword evidence="3" id="KW-0998">Cell outer membrane</keyword>
<dbReference type="OrthoDB" id="1000192at2"/>
<organism evidence="5 6">
    <name type="scientific">Williamwhitmania taraxaci</name>
    <dbReference type="NCBI Taxonomy" id="1640674"/>
    <lineage>
        <taxon>Bacteria</taxon>
        <taxon>Pseudomonadati</taxon>
        <taxon>Bacteroidota</taxon>
        <taxon>Bacteroidia</taxon>
        <taxon>Bacteroidales</taxon>
        <taxon>Williamwhitmaniaceae</taxon>
        <taxon>Williamwhitmania</taxon>
    </lineage>
</organism>
<dbReference type="GO" id="GO:0009279">
    <property type="term" value="C:cell outer membrane"/>
    <property type="evidence" value="ECO:0007669"/>
    <property type="project" value="UniProtKB-SubCell"/>
</dbReference>
<evidence type="ECO:0000313" key="5">
    <source>
        <dbReference type="EMBL" id="SDC26159.1"/>
    </source>
</evidence>
<dbReference type="SUPFAM" id="SSF56935">
    <property type="entry name" value="Porins"/>
    <property type="match status" value="1"/>
</dbReference>
<evidence type="ECO:0008006" key="7">
    <source>
        <dbReference type="Google" id="ProtNLM"/>
    </source>
</evidence>